<evidence type="ECO:0000313" key="7">
    <source>
        <dbReference type="Proteomes" id="UP000319731"/>
    </source>
</evidence>
<keyword evidence="7" id="KW-1185">Reference proteome</keyword>
<dbReference type="InterPro" id="IPR002938">
    <property type="entry name" value="FAD-bd"/>
</dbReference>
<comment type="caution">
    <text evidence="6">The sequence shown here is derived from an EMBL/GenBank/DDBJ whole genome shotgun (WGS) entry which is preliminary data.</text>
</comment>
<dbReference type="Gene3D" id="3.30.70.2450">
    <property type="match status" value="1"/>
</dbReference>
<keyword evidence="4" id="KW-0560">Oxidoreductase</keyword>
<dbReference type="Pfam" id="PF01494">
    <property type="entry name" value="FAD_binding_3"/>
    <property type="match status" value="1"/>
</dbReference>
<dbReference type="Gene3D" id="3.40.30.20">
    <property type="match status" value="1"/>
</dbReference>
<dbReference type="PANTHER" id="PTHR43004:SF19">
    <property type="entry name" value="BINDING MONOOXYGENASE, PUTATIVE (JCVI)-RELATED"/>
    <property type="match status" value="1"/>
</dbReference>
<dbReference type="Gene3D" id="3.50.50.60">
    <property type="entry name" value="FAD/NAD(P)-binding domain"/>
    <property type="match status" value="1"/>
</dbReference>
<dbReference type="RefSeq" id="XP_031026994.1">
    <property type="nucleotide sequence ID" value="XM_031166860.1"/>
</dbReference>
<dbReference type="AlphaFoldDB" id="A0A507CH87"/>
<dbReference type="PANTHER" id="PTHR43004">
    <property type="entry name" value="TRK SYSTEM POTASSIUM UPTAKE PROTEIN"/>
    <property type="match status" value="1"/>
</dbReference>
<evidence type="ECO:0000313" key="6">
    <source>
        <dbReference type="EMBL" id="TPX36923.1"/>
    </source>
</evidence>
<dbReference type="STRING" id="1806994.A0A507CH87"/>
<name>A0A507CH87_9FUNG</name>
<proteinExistence type="predicted"/>
<sequence>MNLDVLVVGGGPVGLMMASELCRYGLTFRIVDKAHDVNELSKAFGISARSMDILASRGLADEILRKANKIHKSYLKQGKNTIFSLSVVSQAGEERKTRFPYMSVLPQSDVEAILAEELERQMGRPVIERGIALDSYIDTPEGITATLIKTDRSGKEVERQVCKAKYIVGCDGVHSKVRKGVKGWDFDGKTLAQTQALGDVLLSRGNELVDGMSFFVHPKGALFAVRFVSTDVKSSLASPNSDRVRIGYNIDKYSLEKNAKVTTHWVAGLTSHQKGANAYDESVKITGFTIEDLRKGVEERTYGALSVDTHIDASTWVTTFKVNERIANGYRRGHAFVAGDAAHCHSPFGGRGLNTGIQDAHNLAFKLNFVIKGLTKSAEAVLGSYSIERFPVGQQTLAISGGMLQVATNTFADNPIGRGLMSLIFSVVFPHVASNSKFQEKARHMARQLNVNYTATIPNSILLRKVEPQLEATKGSLAKVGEYCPDAHLMNERLPLSSSLRQTTLHKLLSQTTKFTLVWLTGTDTSDPSKNPILSNFYTLVSKYSATVTGLQLSKFELVSSPSNVPRHILLASELGAACMPLFGASTKPVLVLVRPDLYVGMMVYAHSTSQMEKYLADLFGSNSKL</sequence>
<dbReference type="GO" id="GO:0071949">
    <property type="term" value="F:FAD binding"/>
    <property type="evidence" value="ECO:0007669"/>
    <property type="project" value="InterPro"/>
</dbReference>
<comment type="cofactor">
    <cofactor evidence="1">
        <name>FAD</name>
        <dbReference type="ChEBI" id="CHEBI:57692"/>
    </cofactor>
</comment>
<protein>
    <recommendedName>
        <fullName evidence="5">FAD-binding domain-containing protein</fullName>
    </recommendedName>
</protein>
<gene>
    <name evidence="6" type="ORF">SmJEL517_g00932</name>
</gene>
<dbReference type="InterPro" id="IPR038220">
    <property type="entry name" value="PHOX_C_sf"/>
</dbReference>
<accession>A0A507CH87</accession>
<keyword evidence="2" id="KW-0285">Flavoprotein</keyword>
<evidence type="ECO:0000256" key="4">
    <source>
        <dbReference type="ARBA" id="ARBA00023002"/>
    </source>
</evidence>
<dbReference type="InterPro" id="IPR036188">
    <property type="entry name" value="FAD/NAD-bd_sf"/>
</dbReference>
<keyword evidence="3" id="KW-0274">FAD</keyword>
<dbReference type="GO" id="GO:0016709">
    <property type="term" value="F:oxidoreductase activity, acting on paired donors, with incorporation or reduction of molecular oxygen, NAD(P)H as one donor, and incorporation of one atom of oxygen"/>
    <property type="evidence" value="ECO:0007669"/>
    <property type="project" value="UniProtKB-ARBA"/>
</dbReference>
<evidence type="ECO:0000259" key="5">
    <source>
        <dbReference type="Pfam" id="PF01494"/>
    </source>
</evidence>
<reference evidence="6 7" key="1">
    <citation type="journal article" date="2019" name="Sci. Rep.">
        <title>Comparative genomics of chytrid fungi reveal insights into the obligate biotrophic and pathogenic lifestyle of Synchytrium endobioticum.</title>
        <authorList>
            <person name="van de Vossenberg B.T.L.H."/>
            <person name="Warris S."/>
            <person name="Nguyen H.D.T."/>
            <person name="van Gent-Pelzer M.P.E."/>
            <person name="Joly D.L."/>
            <person name="van de Geest H.C."/>
            <person name="Bonants P.J.M."/>
            <person name="Smith D.S."/>
            <person name="Levesque C.A."/>
            <person name="van der Lee T.A.J."/>
        </authorList>
    </citation>
    <scope>NUCLEOTIDE SEQUENCE [LARGE SCALE GENOMIC DNA]</scope>
    <source>
        <strain evidence="6 7">JEL517</strain>
    </source>
</reference>
<dbReference type="PRINTS" id="PR00420">
    <property type="entry name" value="RNGMNOXGNASE"/>
</dbReference>
<dbReference type="InterPro" id="IPR050641">
    <property type="entry name" value="RIFMO-like"/>
</dbReference>
<feature type="domain" description="FAD-binding" evidence="5">
    <location>
        <begin position="3"/>
        <end position="397"/>
    </location>
</feature>
<dbReference type="Proteomes" id="UP000319731">
    <property type="component" value="Unassembled WGS sequence"/>
</dbReference>
<evidence type="ECO:0000256" key="2">
    <source>
        <dbReference type="ARBA" id="ARBA00022630"/>
    </source>
</evidence>
<dbReference type="SUPFAM" id="SSF51905">
    <property type="entry name" value="FAD/NAD(P)-binding domain"/>
    <property type="match status" value="1"/>
</dbReference>
<organism evidence="6 7">
    <name type="scientific">Synchytrium microbalum</name>
    <dbReference type="NCBI Taxonomy" id="1806994"/>
    <lineage>
        <taxon>Eukaryota</taxon>
        <taxon>Fungi</taxon>
        <taxon>Fungi incertae sedis</taxon>
        <taxon>Chytridiomycota</taxon>
        <taxon>Chytridiomycota incertae sedis</taxon>
        <taxon>Chytridiomycetes</taxon>
        <taxon>Synchytriales</taxon>
        <taxon>Synchytriaceae</taxon>
        <taxon>Synchytrium</taxon>
    </lineage>
</organism>
<evidence type="ECO:0000256" key="1">
    <source>
        <dbReference type="ARBA" id="ARBA00001974"/>
    </source>
</evidence>
<dbReference type="GeneID" id="42002157"/>
<dbReference type="EMBL" id="QEAO01000003">
    <property type="protein sequence ID" value="TPX36923.1"/>
    <property type="molecule type" value="Genomic_DNA"/>
</dbReference>
<evidence type="ECO:0000256" key="3">
    <source>
        <dbReference type="ARBA" id="ARBA00022827"/>
    </source>
</evidence>
<dbReference type="OrthoDB" id="1716816at2759"/>